<keyword evidence="3" id="KW-1185">Reference proteome</keyword>
<dbReference type="Proteomes" id="UP001174909">
    <property type="component" value="Unassembled WGS sequence"/>
</dbReference>
<name>A0AA35RE08_GEOBA</name>
<organism evidence="2 3">
    <name type="scientific">Geodia barretti</name>
    <name type="common">Barrett's horny sponge</name>
    <dbReference type="NCBI Taxonomy" id="519541"/>
    <lineage>
        <taxon>Eukaryota</taxon>
        <taxon>Metazoa</taxon>
        <taxon>Porifera</taxon>
        <taxon>Demospongiae</taxon>
        <taxon>Heteroscleromorpha</taxon>
        <taxon>Tetractinellida</taxon>
        <taxon>Astrophorina</taxon>
        <taxon>Geodiidae</taxon>
        <taxon>Geodia</taxon>
    </lineage>
</organism>
<dbReference type="PROSITE" id="PS50914">
    <property type="entry name" value="BON"/>
    <property type="match status" value="1"/>
</dbReference>
<evidence type="ECO:0000259" key="1">
    <source>
        <dbReference type="PROSITE" id="PS50914"/>
    </source>
</evidence>
<dbReference type="Gene3D" id="3.30.1340.30">
    <property type="match status" value="1"/>
</dbReference>
<dbReference type="AlphaFoldDB" id="A0AA35RE08"/>
<dbReference type="InterPro" id="IPR007055">
    <property type="entry name" value="BON_dom"/>
</dbReference>
<dbReference type="SMART" id="SM00749">
    <property type="entry name" value="BON"/>
    <property type="match status" value="1"/>
</dbReference>
<dbReference type="Pfam" id="PF04972">
    <property type="entry name" value="BON"/>
    <property type="match status" value="1"/>
</dbReference>
<dbReference type="InterPro" id="IPR014004">
    <property type="entry name" value="Transpt-assoc_nodulatn_dom_bac"/>
</dbReference>
<evidence type="ECO:0000313" key="2">
    <source>
        <dbReference type="EMBL" id="CAI8009740.1"/>
    </source>
</evidence>
<evidence type="ECO:0000313" key="3">
    <source>
        <dbReference type="Proteomes" id="UP001174909"/>
    </source>
</evidence>
<reference evidence="2" key="1">
    <citation type="submission" date="2023-03" db="EMBL/GenBank/DDBJ databases">
        <authorList>
            <person name="Steffen K."/>
            <person name="Cardenas P."/>
        </authorList>
    </citation>
    <scope>NUCLEOTIDE SEQUENCE</scope>
</reference>
<comment type="caution">
    <text evidence="2">The sequence shown here is derived from an EMBL/GenBank/DDBJ whole genome shotgun (WGS) entry which is preliminary data.</text>
</comment>
<gene>
    <name evidence="2" type="ORF">GBAR_LOCUS6508</name>
</gene>
<dbReference type="EMBL" id="CASHTH010000988">
    <property type="protein sequence ID" value="CAI8009740.1"/>
    <property type="molecule type" value="Genomic_DNA"/>
</dbReference>
<sequence length="90" mass="10010">MQVTAESGILNYARDRWISLQVDAKLLLDFDILSINYDVETVNGTVYLLGIAQSEDELKRVEEHASSIGGVKGVVSHVVMKDDPRRPARP</sequence>
<protein>
    <submittedName>
        <fullName evidence="2">Uncharacterized protein in gshII 5'region</fullName>
    </submittedName>
</protein>
<feature type="domain" description="BON" evidence="1">
    <location>
        <begin position="14"/>
        <end position="82"/>
    </location>
</feature>
<accession>A0AA35RE08</accession>
<proteinExistence type="predicted"/>